<dbReference type="AlphaFoldDB" id="A0A0C3DFH2"/>
<gene>
    <name evidence="3" type="ORF">SCLCIDRAFT_126148</name>
</gene>
<dbReference type="EMBL" id="KN822073">
    <property type="protein sequence ID" value="KIM59470.1"/>
    <property type="molecule type" value="Genomic_DNA"/>
</dbReference>
<dbReference type="PANTHER" id="PTHR38248">
    <property type="entry name" value="FUNK1 6"/>
    <property type="match status" value="1"/>
</dbReference>
<keyword evidence="4" id="KW-1185">Reference proteome</keyword>
<sequence>LLMQPVGVPLSEFKSIYELFSVLIDILDVHLTLVMQFWILHRDVSINNTMIYVPDISKSEAKETHSGEEFSKASGGEPSSAGDYVEDSGKDDKSLEQQLVRWERERYQQIQAGTLRHGLLVDFDYATDLDQNLPVVSGDRTGTLPFMSSNILLDYKKDKMTHSTSDNLESLIYVLIWMCILHVSPGTICQDKHITDTLLKHWVMVNNENDAVSLGALKIGLRSWPTTVTDEFTMYFKPTCATVGKLLMELGQWSTTNCTDHLPHYKAIRNILLEGFGTVEEVLNWSAAKDVYGYGLLHQKTKHKVPSFATDGYEDEVESSRACWSRWSH</sequence>
<dbReference type="InterPro" id="IPR011009">
    <property type="entry name" value="Kinase-like_dom_sf"/>
</dbReference>
<dbReference type="STRING" id="1036808.A0A0C3DFH2"/>
<dbReference type="InParanoid" id="A0A0C3DFH2"/>
<name>A0A0C3DFH2_9AGAM</name>
<evidence type="ECO:0000313" key="4">
    <source>
        <dbReference type="Proteomes" id="UP000053989"/>
    </source>
</evidence>
<organism evidence="3 4">
    <name type="scientific">Scleroderma citrinum Foug A</name>
    <dbReference type="NCBI Taxonomy" id="1036808"/>
    <lineage>
        <taxon>Eukaryota</taxon>
        <taxon>Fungi</taxon>
        <taxon>Dikarya</taxon>
        <taxon>Basidiomycota</taxon>
        <taxon>Agaricomycotina</taxon>
        <taxon>Agaricomycetes</taxon>
        <taxon>Agaricomycetidae</taxon>
        <taxon>Boletales</taxon>
        <taxon>Sclerodermatineae</taxon>
        <taxon>Sclerodermataceae</taxon>
        <taxon>Scleroderma</taxon>
    </lineage>
</organism>
<dbReference type="HOGENOM" id="CLU_020482_1_0_1"/>
<dbReference type="Proteomes" id="UP000053989">
    <property type="component" value="Unassembled WGS sequence"/>
</dbReference>
<feature type="domain" description="Fungal-type protein kinase" evidence="2">
    <location>
        <begin position="1"/>
        <end position="179"/>
    </location>
</feature>
<proteinExistence type="predicted"/>
<dbReference type="OrthoDB" id="5569250at2759"/>
<evidence type="ECO:0000256" key="1">
    <source>
        <dbReference type="SAM" id="MobiDB-lite"/>
    </source>
</evidence>
<reference evidence="4" key="2">
    <citation type="submission" date="2015-01" db="EMBL/GenBank/DDBJ databases">
        <title>Evolutionary Origins and Diversification of the Mycorrhizal Mutualists.</title>
        <authorList>
            <consortium name="DOE Joint Genome Institute"/>
            <consortium name="Mycorrhizal Genomics Consortium"/>
            <person name="Kohler A."/>
            <person name="Kuo A."/>
            <person name="Nagy L.G."/>
            <person name="Floudas D."/>
            <person name="Copeland A."/>
            <person name="Barry K.W."/>
            <person name="Cichocki N."/>
            <person name="Veneault-Fourrey C."/>
            <person name="LaButti K."/>
            <person name="Lindquist E.A."/>
            <person name="Lipzen A."/>
            <person name="Lundell T."/>
            <person name="Morin E."/>
            <person name="Murat C."/>
            <person name="Riley R."/>
            <person name="Ohm R."/>
            <person name="Sun H."/>
            <person name="Tunlid A."/>
            <person name="Henrissat B."/>
            <person name="Grigoriev I.V."/>
            <person name="Hibbett D.S."/>
            <person name="Martin F."/>
        </authorList>
    </citation>
    <scope>NUCLEOTIDE SEQUENCE [LARGE SCALE GENOMIC DNA]</scope>
    <source>
        <strain evidence="4">Foug A</strain>
    </source>
</reference>
<accession>A0A0C3DFH2</accession>
<evidence type="ECO:0000313" key="3">
    <source>
        <dbReference type="EMBL" id="KIM59470.1"/>
    </source>
</evidence>
<evidence type="ECO:0000259" key="2">
    <source>
        <dbReference type="Pfam" id="PF17667"/>
    </source>
</evidence>
<dbReference type="Pfam" id="PF17667">
    <property type="entry name" value="Pkinase_fungal"/>
    <property type="match status" value="1"/>
</dbReference>
<feature type="non-terminal residue" evidence="3">
    <location>
        <position position="1"/>
    </location>
</feature>
<reference evidence="3 4" key="1">
    <citation type="submission" date="2014-04" db="EMBL/GenBank/DDBJ databases">
        <authorList>
            <consortium name="DOE Joint Genome Institute"/>
            <person name="Kuo A."/>
            <person name="Kohler A."/>
            <person name="Nagy L.G."/>
            <person name="Floudas D."/>
            <person name="Copeland A."/>
            <person name="Barry K.W."/>
            <person name="Cichocki N."/>
            <person name="Veneault-Fourrey C."/>
            <person name="LaButti K."/>
            <person name="Lindquist E.A."/>
            <person name="Lipzen A."/>
            <person name="Lundell T."/>
            <person name="Morin E."/>
            <person name="Murat C."/>
            <person name="Sun H."/>
            <person name="Tunlid A."/>
            <person name="Henrissat B."/>
            <person name="Grigoriev I.V."/>
            <person name="Hibbett D.S."/>
            <person name="Martin F."/>
            <person name="Nordberg H.P."/>
            <person name="Cantor M.N."/>
            <person name="Hua S.X."/>
        </authorList>
    </citation>
    <scope>NUCLEOTIDE SEQUENCE [LARGE SCALE GENOMIC DNA]</scope>
    <source>
        <strain evidence="3 4">Foug A</strain>
    </source>
</reference>
<feature type="region of interest" description="Disordered" evidence="1">
    <location>
        <begin position="63"/>
        <end position="91"/>
    </location>
</feature>
<protein>
    <recommendedName>
        <fullName evidence="2">Fungal-type protein kinase domain-containing protein</fullName>
    </recommendedName>
</protein>
<dbReference type="PANTHER" id="PTHR38248:SF2">
    <property type="entry name" value="FUNK1 11"/>
    <property type="match status" value="1"/>
</dbReference>
<dbReference type="InterPro" id="IPR040976">
    <property type="entry name" value="Pkinase_fungal"/>
</dbReference>
<dbReference type="SUPFAM" id="SSF56112">
    <property type="entry name" value="Protein kinase-like (PK-like)"/>
    <property type="match status" value="1"/>
</dbReference>